<comment type="cofactor">
    <cofactor evidence="1">
        <name>Zn(2+)</name>
        <dbReference type="ChEBI" id="CHEBI:29105"/>
    </cofactor>
</comment>
<dbReference type="EMBL" id="QKUF01000017">
    <property type="protein sequence ID" value="PZW25650.1"/>
    <property type="molecule type" value="Genomic_DNA"/>
</dbReference>
<gene>
    <name evidence="14" type="ORF">EI42_04143</name>
</gene>
<keyword evidence="4" id="KW-0645">Protease</keyword>
<feature type="domain" description="Peptidase M50" evidence="13">
    <location>
        <begin position="39"/>
        <end position="175"/>
    </location>
</feature>
<dbReference type="OrthoDB" id="8772544at2"/>
<evidence type="ECO:0000256" key="11">
    <source>
        <dbReference type="ARBA" id="ARBA00023136"/>
    </source>
</evidence>
<keyword evidence="11 12" id="KW-0472">Membrane</keyword>
<evidence type="ECO:0000256" key="5">
    <source>
        <dbReference type="ARBA" id="ARBA00022692"/>
    </source>
</evidence>
<comment type="subcellular location">
    <subcellularLocation>
        <location evidence="2">Membrane</location>
        <topology evidence="2">Multi-pass membrane protein</topology>
    </subcellularLocation>
</comment>
<dbReference type="PANTHER" id="PTHR39188:SF3">
    <property type="entry name" value="STAGE IV SPORULATION PROTEIN FB"/>
    <property type="match status" value="1"/>
</dbReference>
<dbReference type="Proteomes" id="UP000248806">
    <property type="component" value="Unassembled WGS sequence"/>
</dbReference>
<comment type="similarity">
    <text evidence="3">Belongs to the peptidase M50B family.</text>
</comment>
<keyword evidence="15" id="KW-1185">Reference proteome</keyword>
<evidence type="ECO:0000256" key="1">
    <source>
        <dbReference type="ARBA" id="ARBA00001947"/>
    </source>
</evidence>
<keyword evidence="10" id="KW-0482">Metalloprotease</keyword>
<evidence type="ECO:0000313" key="14">
    <source>
        <dbReference type="EMBL" id="PZW25650.1"/>
    </source>
</evidence>
<feature type="transmembrane region" description="Helical" evidence="12">
    <location>
        <begin position="40"/>
        <end position="60"/>
    </location>
</feature>
<feature type="transmembrane region" description="Helical" evidence="12">
    <location>
        <begin position="202"/>
        <end position="223"/>
    </location>
</feature>
<name>A0A326U3E7_THEHA</name>
<dbReference type="GO" id="GO:0008237">
    <property type="term" value="F:metallopeptidase activity"/>
    <property type="evidence" value="ECO:0007669"/>
    <property type="project" value="UniProtKB-KW"/>
</dbReference>
<accession>A0A326U3E7</accession>
<dbReference type="AlphaFoldDB" id="A0A326U3E7"/>
<feature type="transmembrane region" description="Helical" evidence="12">
    <location>
        <begin position="89"/>
        <end position="111"/>
    </location>
</feature>
<organism evidence="14 15">
    <name type="scientific">Thermosporothrix hazakensis</name>
    <dbReference type="NCBI Taxonomy" id="644383"/>
    <lineage>
        <taxon>Bacteria</taxon>
        <taxon>Bacillati</taxon>
        <taxon>Chloroflexota</taxon>
        <taxon>Ktedonobacteria</taxon>
        <taxon>Ktedonobacterales</taxon>
        <taxon>Thermosporotrichaceae</taxon>
        <taxon>Thermosporothrix</taxon>
    </lineage>
</organism>
<evidence type="ECO:0000313" key="15">
    <source>
        <dbReference type="Proteomes" id="UP000248806"/>
    </source>
</evidence>
<sequence length="271" mass="30430">MKKLFRSRTMRPWIKYGLPPASILVSVLVMQLLFRSWFVALSIMGILLLHELGHLIVLWLKRIPTRGPFFIPLLGAFVAIPPIRKAEDVALIALSGPFFGGLGAAFCYAMAMYASSQDCPTQFFFPSDPLDLHLCFLFGHARMWLVLSYVGFYLNLLNLLPLQPLDGGRVAPILWRWSFVLGLPLGLILLKDTFNLSSPLLIAFSLLTLLLLLISVTMTIVSFRKPQLPLDPISVKQRLLIACIYLLLAVALGYGWWTTSSLLNYINQVLP</sequence>
<evidence type="ECO:0000256" key="7">
    <source>
        <dbReference type="ARBA" id="ARBA00022801"/>
    </source>
</evidence>
<evidence type="ECO:0000256" key="8">
    <source>
        <dbReference type="ARBA" id="ARBA00022833"/>
    </source>
</evidence>
<keyword evidence="9 12" id="KW-1133">Transmembrane helix</keyword>
<feature type="transmembrane region" description="Helical" evidence="12">
    <location>
        <begin position="12"/>
        <end position="34"/>
    </location>
</feature>
<dbReference type="RefSeq" id="WP_111324479.1">
    <property type="nucleotide sequence ID" value="NZ_BIFX01000001.1"/>
</dbReference>
<dbReference type="GO" id="GO:0006508">
    <property type="term" value="P:proteolysis"/>
    <property type="evidence" value="ECO:0007669"/>
    <property type="project" value="UniProtKB-KW"/>
</dbReference>
<dbReference type="GO" id="GO:0016020">
    <property type="term" value="C:membrane"/>
    <property type="evidence" value="ECO:0007669"/>
    <property type="project" value="UniProtKB-SubCell"/>
</dbReference>
<keyword evidence="5 12" id="KW-0812">Transmembrane</keyword>
<keyword evidence="8" id="KW-0862">Zinc</keyword>
<reference evidence="14 15" key="1">
    <citation type="submission" date="2018-06" db="EMBL/GenBank/DDBJ databases">
        <title>Genomic Encyclopedia of Archaeal and Bacterial Type Strains, Phase II (KMG-II): from individual species to whole genera.</title>
        <authorList>
            <person name="Goeker M."/>
        </authorList>
    </citation>
    <scope>NUCLEOTIDE SEQUENCE [LARGE SCALE GENOMIC DNA]</scope>
    <source>
        <strain evidence="14 15">ATCC BAA-1881</strain>
    </source>
</reference>
<evidence type="ECO:0000256" key="9">
    <source>
        <dbReference type="ARBA" id="ARBA00022989"/>
    </source>
</evidence>
<evidence type="ECO:0000259" key="13">
    <source>
        <dbReference type="Pfam" id="PF02163"/>
    </source>
</evidence>
<evidence type="ECO:0000256" key="6">
    <source>
        <dbReference type="ARBA" id="ARBA00022723"/>
    </source>
</evidence>
<dbReference type="Pfam" id="PF02163">
    <property type="entry name" value="Peptidase_M50"/>
    <property type="match status" value="1"/>
</dbReference>
<keyword evidence="6" id="KW-0479">Metal-binding</keyword>
<evidence type="ECO:0000256" key="2">
    <source>
        <dbReference type="ARBA" id="ARBA00004141"/>
    </source>
</evidence>
<dbReference type="InterPro" id="IPR008915">
    <property type="entry name" value="Peptidase_M50"/>
</dbReference>
<feature type="transmembrane region" description="Helical" evidence="12">
    <location>
        <begin position="239"/>
        <end position="257"/>
    </location>
</feature>
<evidence type="ECO:0000256" key="3">
    <source>
        <dbReference type="ARBA" id="ARBA00007931"/>
    </source>
</evidence>
<keyword evidence="7" id="KW-0378">Hydrolase</keyword>
<dbReference type="GO" id="GO:0046872">
    <property type="term" value="F:metal ion binding"/>
    <property type="evidence" value="ECO:0007669"/>
    <property type="project" value="UniProtKB-KW"/>
</dbReference>
<feature type="transmembrane region" description="Helical" evidence="12">
    <location>
        <begin position="132"/>
        <end position="154"/>
    </location>
</feature>
<evidence type="ECO:0000256" key="12">
    <source>
        <dbReference type="SAM" id="Phobius"/>
    </source>
</evidence>
<comment type="caution">
    <text evidence="14">The sequence shown here is derived from an EMBL/GenBank/DDBJ whole genome shotgun (WGS) entry which is preliminary data.</text>
</comment>
<proteinExistence type="inferred from homology"/>
<evidence type="ECO:0000256" key="10">
    <source>
        <dbReference type="ARBA" id="ARBA00023049"/>
    </source>
</evidence>
<dbReference type="PANTHER" id="PTHR39188">
    <property type="entry name" value="MEMBRANE-ASSOCIATED ZINC METALLOPROTEASE M50B"/>
    <property type="match status" value="1"/>
</dbReference>
<feature type="transmembrane region" description="Helical" evidence="12">
    <location>
        <begin position="174"/>
        <end position="190"/>
    </location>
</feature>
<protein>
    <recommendedName>
        <fullName evidence="13">Peptidase M50 domain-containing protein</fullName>
    </recommendedName>
</protein>
<evidence type="ECO:0000256" key="4">
    <source>
        <dbReference type="ARBA" id="ARBA00022670"/>
    </source>
</evidence>